<evidence type="ECO:0000313" key="2">
    <source>
        <dbReference type="EMBL" id="MDG4698854.1"/>
    </source>
</evidence>
<dbReference type="Gene3D" id="3.30.420.40">
    <property type="match status" value="2"/>
</dbReference>
<dbReference type="InterPro" id="IPR009440">
    <property type="entry name" value="ParM/StbA_N"/>
</dbReference>
<protein>
    <submittedName>
        <fullName evidence="2">Plasmid segregation protein ParM</fullName>
    </submittedName>
</protein>
<sequence length="350" mass="39463">MYRTGTLSLPYLYLTGVIIEKRKKNMLVFCDDGSTATKLAWFSKKNLLTNVFINGFIPEWKADIFSKDKPFNYILDGQKYAYSPNSIEIEVTTNVKYQYSGINALNIQQALQQSGLNPQEIDLVVTLPISEYYDYDGQENAQKIEKKIQNIKRNVSLNKGNTFSFRNVFVYPESLPVLVAILGDDVDPYERSLVCDLGGTTFDCGLVMGAFADVLKVSGDHTIGTQTLIKEISNILIKADTHLNFNHIDVLVRRLLASEDVASMINNADLIPQIKEQLELSVKKLAHKCLDHIERNYDGFNKIYLTGGGANLVYELIKQHWEARNVKVIKVDDSQLALVKALTLIHSDSE</sequence>
<proteinExistence type="predicted"/>
<dbReference type="Proteomes" id="UP001156701">
    <property type="component" value="Unassembled WGS sequence"/>
</dbReference>
<dbReference type="Pfam" id="PF21523">
    <property type="entry name" value="ParM_N"/>
    <property type="match status" value="1"/>
</dbReference>
<dbReference type="AlphaFoldDB" id="A0AA42K1L4"/>
<gene>
    <name evidence="2" type="primary">parM</name>
    <name evidence="2" type="ORF">P7V44_21760</name>
</gene>
<name>A0AA42K1L4_9GAMM</name>
<accession>A0AA42K1L4</accession>
<evidence type="ECO:0000313" key="3">
    <source>
        <dbReference type="Proteomes" id="UP001156701"/>
    </source>
</evidence>
<comment type="caution">
    <text evidence="2">The sequence shown here is derived from an EMBL/GenBank/DDBJ whole genome shotgun (WGS) entry which is preliminary data.</text>
</comment>
<feature type="domain" description="Rhodanese" evidence="1">
    <location>
        <begin position="28"/>
        <end position="69"/>
    </location>
</feature>
<dbReference type="EMBL" id="JARRYG010000038">
    <property type="protein sequence ID" value="MDG4698854.1"/>
    <property type="molecule type" value="Genomic_DNA"/>
</dbReference>
<evidence type="ECO:0000259" key="1">
    <source>
        <dbReference type="PROSITE" id="PS50206"/>
    </source>
</evidence>
<dbReference type="InterPro" id="IPR043129">
    <property type="entry name" value="ATPase_NBD"/>
</dbReference>
<dbReference type="Pfam" id="PF06406">
    <property type="entry name" value="StbA_N"/>
    <property type="match status" value="1"/>
</dbReference>
<dbReference type="InterPro" id="IPR048345">
    <property type="entry name" value="ParM_C"/>
</dbReference>
<reference evidence="2" key="1">
    <citation type="submission" date="2023-03" db="EMBL/GenBank/DDBJ databases">
        <title>a new species belonging to Providencia genus.</title>
        <authorList>
            <person name="Yang W."/>
            <person name="Hu F."/>
            <person name="Shen S."/>
            <person name="Ding L."/>
            <person name="Yin D."/>
        </authorList>
    </citation>
    <scope>NUCLEOTIDE SEQUENCE</scope>
    <source>
        <strain evidence="2">CRE-3FA-0001</strain>
    </source>
</reference>
<dbReference type="SUPFAM" id="SSF53067">
    <property type="entry name" value="Actin-like ATPase domain"/>
    <property type="match status" value="2"/>
</dbReference>
<dbReference type="InterPro" id="IPR001763">
    <property type="entry name" value="Rhodanese-like_dom"/>
</dbReference>
<organism evidence="2 3">
    <name type="scientific">Providencia huashanensis</name>
    <dbReference type="NCBI Taxonomy" id="3037798"/>
    <lineage>
        <taxon>Bacteria</taxon>
        <taxon>Pseudomonadati</taxon>
        <taxon>Pseudomonadota</taxon>
        <taxon>Gammaproteobacteria</taxon>
        <taxon>Enterobacterales</taxon>
        <taxon>Morganellaceae</taxon>
        <taxon>Providencia</taxon>
    </lineage>
</organism>
<dbReference type="PROSITE" id="PS50206">
    <property type="entry name" value="RHODANESE_3"/>
    <property type="match status" value="1"/>
</dbReference>